<dbReference type="AlphaFoldDB" id="A0A9D1S4R7"/>
<sequence length="321" mass="36036">MEQAMLSSVKKQTAFEGFLRVKAAQQRQAVSGSKYLDMTLADISCEVNAKMWDGTVLPPEPGTVIKVRGLMQEYNGRAQFRVDRMRPMNDSDNVDMSRLIACAPYPPQDMLDAILEVALAIKNDALKNIVLERLDEVNDRLLYYPAAQRIHHAERAGLLHHTLTVLKCAEALLPIYPFLDGDLLRAGVILHDLCKTDEMNSDNMGLVSGYTRAGQLLGHLVQGAIEVDRVARKVGAPDELREMLEHMLLSHHDIPEYGSPKPPMFPEAEMLALLDRMDARMYEMSHTISCIAPGEFTDKVWSLDRRLYRREAPPAEPEGGK</sequence>
<feature type="domain" description="HD/PDEase" evidence="2">
    <location>
        <begin position="154"/>
        <end position="289"/>
    </location>
</feature>
<dbReference type="Pfam" id="PF01966">
    <property type="entry name" value="HD"/>
    <property type="match status" value="1"/>
</dbReference>
<dbReference type="GO" id="GO:0016787">
    <property type="term" value="F:hydrolase activity"/>
    <property type="evidence" value="ECO:0007669"/>
    <property type="project" value="UniProtKB-KW"/>
</dbReference>
<dbReference type="EMBL" id="DVNK01000039">
    <property type="protein sequence ID" value="HIU46925.1"/>
    <property type="molecule type" value="Genomic_DNA"/>
</dbReference>
<organism evidence="3 4">
    <name type="scientific">Candidatus Fimadaptatus faecigallinarum</name>
    <dbReference type="NCBI Taxonomy" id="2840814"/>
    <lineage>
        <taxon>Bacteria</taxon>
        <taxon>Bacillati</taxon>
        <taxon>Bacillota</taxon>
        <taxon>Clostridia</taxon>
        <taxon>Eubacteriales</taxon>
        <taxon>Candidatus Fimadaptatus</taxon>
    </lineage>
</organism>
<proteinExistence type="predicted"/>
<dbReference type="PANTHER" id="PTHR37294">
    <property type="entry name" value="3'-5' EXORIBONUCLEASE YHAM"/>
    <property type="match status" value="1"/>
</dbReference>
<evidence type="ECO:0000259" key="2">
    <source>
        <dbReference type="SMART" id="SM00471"/>
    </source>
</evidence>
<protein>
    <submittedName>
        <fullName evidence="3">HD domain-containing protein</fullName>
    </submittedName>
</protein>
<keyword evidence="1" id="KW-0378">Hydrolase</keyword>
<accession>A0A9D1S4R7</accession>
<dbReference type="InterPro" id="IPR003607">
    <property type="entry name" value="HD/PDEase_dom"/>
</dbReference>
<dbReference type="Proteomes" id="UP000824123">
    <property type="component" value="Unassembled WGS sequence"/>
</dbReference>
<dbReference type="GO" id="GO:0031125">
    <property type="term" value="P:rRNA 3'-end processing"/>
    <property type="evidence" value="ECO:0007669"/>
    <property type="project" value="TreeGrafter"/>
</dbReference>
<dbReference type="CDD" id="cd04492">
    <property type="entry name" value="YhaM_OBF_like"/>
    <property type="match status" value="1"/>
</dbReference>
<dbReference type="InterPro" id="IPR050798">
    <property type="entry name" value="YhaM_exoribonuc/phosphodiest"/>
</dbReference>
<dbReference type="SUPFAM" id="SSF109604">
    <property type="entry name" value="HD-domain/PDEase-like"/>
    <property type="match status" value="1"/>
</dbReference>
<reference evidence="3" key="2">
    <citation type="journal article" date="2021" name="PeerJ">
        <title>Extensive microbial diversity within the chicken gut microbiome revealed by metagenomics and culture.</title>
        <authorList>
            <person name="Gilroy R."/>
            <person name="Ravi A."/>
            <person name="Getino M."/>
            <person name="Pursley I."/>
            <person name="Horton D.L."/>
            <person name="Alikhan N.F."/>
            <person name="Baker D."/>
            <person name="Gharbi K."/>
            <person name="Hall N."/>
            <person name="Watson M."/>
            <person name="Adriaenssens E.M."/>
            <person name="Foster-Nyarko E."/>
            <person name="Jarju S."/>
            <person name="Secka A."/>
            <person name="Antonio M."/>
            <person name="Oren A."/>
            <person name="Chaudhuri R.R."/>
            <person name="La Ragione R."/>
            <person name="Hildebrand F."/>
            <person name="Pallen M.J."/>
        </authorList>
    </citation>
    <scope>NUCLEOTIDE SEQUENCE</scope>
    <source>
        <strain evidence="3">ChiSxjej2B14-8506</strain>
    </source>
</reference>
<dbReference type="InterPro" id="IPR006674">
    <property type="entry name" value="HD_domain"/>
</dbReference>
<dbReference type="PANTHER" id="PTHR37294:SF1">
    <property type="entry name" value="3'-5' EXORIBONUCLEASE YHAM"/>
    <property type="match status" value="1"/>
</dbReference>
<dbReference type="Gene3D" id="1.10.3210.10">
    <property type="entry name" value="Hypothetical protein af1432"/>
    <property type="match status" value="1"/>
</dbReference>
<evidence type="ECO:0000313" key="4">
    <source>
        <dbReference type="Proteomes" id="UP000824123"/>
    </source>
</evidence>
<evidence type="ECO:0000256" key="1">
    <source>
        <dbReference type="ARBA" id="ARBA00022801"/>
    </source>
</evidence>
<evidence type="ECO:0000313" key="3">
    <source>
        <dbReference type="EMBL" id="HIU46925.1"/>
    </source>
</evidence>
<comment type="caution">
    <text evidence="3">The sequence shown here is derived from an EMBL/GenBank/DDBJ whole genome shotgun (WGS) entry which is preliminary data.</text>
</comment>
<name>A0A9D1S4R7_9FIRM</name>
<dbReference type="SMART" id="SM00471">
    <property type="entry name" value="HDc"/>
    <property type="match status" value="1"/>
</dbReference>
<reference evidence="3" key="1">
    <citation type="submission" date="2020-10" db="EMBL/GenBank/DDBJ databases">
        <authorList>
            <person name="Gilroy R."/>
        </authorList>
    </citation>
    <scope>NUCLEOTIDE SEQUENCE</scope>
    <source>
        <strain evidence="3">ChiSxjej2B14-8506</strain>
    </source>
</reference>
<gene>
    <name evidence="3" type="ORF">IAC59_06670</name>
</gene>